<keyword evidence="3 4" id="KW-0862">Zinc</keyword>
<evidence type="ECO:0000256" key="1">
    <source>
        <dbReference type="ARBA" id="ARBA00022723"/>
    </source>
</evidence>
<comment type="function">
    <text evidence="4">D-aminoacyl-tRNA deacylase with broad substrate specificity. By recycling D-aminoacyl-tRNA to D-amino acids and free tRNA molecules, this enzyme counteracts the toxicity associated with the formation of D-aminoacyl-tRNA entities in vivo.</text>
</comment>
<comment type="catalytic activity">
    <reaction evidence="4">
        <text>glycyl-tRNA(Ala) + H2O = tRNA(Ala) + glycine + H(+)</text>
        <dbReference type="Rhea" id="RHEA:53744"/>
        <dbReference type="Rhea" id="RHEA-COMP:9657"/>
        <dbReference type="Rhea" id="RHEA-COMP:13640"/>
        <dbReference type="ChEBI" id="CHEBI:15377"/>
        <dbReference type="ChEBI" id="CHEBI:15378"/>
        <dbReference type="ChEBI" id="CHEBI:57305"/>
        <dbReference type="ChEBI" id="CHEBI:78442"/>
        <dbReference type="ChEBI" id="CHEBI:78522"/>
        <dbReference type="EC" id="3.1.1.96"/>
    </reaction>
</comment>
<dbReference type="PANTHER" id="PTHR34667">
    <property type="entry name" value="D-AMINOACYL-TRNA DEACYLASE"/>
    <property type="match status" value="1"/>
</dbReference>
<dbReference type="EMBL" id="FNFE01000002">
    <property type="protein sequence ID" value="SDJ82372.1"/>
    <property type="molecule type" value="Genomic_DNA"/>
</dbReference>
<evidence type="ECO:0000256" key="2">
    <source>
        <dbReference type="ARBA" id="ARBA00022801"/>
    </source>
</evidence>
<evidence type="ECO:0000313" key="6">
    <source>
        <dbReference type="EMBL" id="SDJ82372.1"/>
    </source>
</evidence>
<keyword evidence="2 4" id="KW-0378">Hydrolase</keyword>
<comment type="catalytic activity">
    <reaction evidence="4">
        <text>a D-aminoacyl-tRNA + H2O = a tRNA + a D-alpha-amino acid + H(+)</text>
        <dbReference type="Rhea" id="RHEA:13953"/>
        <dbReference type="Rhea" id="RHEA-COMP:10123"/>
        <dbReference type="Rhea" id="RHEA-COMP:10124"/>
        <dbReference type="ChEBI" id="CHEBI:15377"/>
        <dbReference type="ChEBI" id="CHEBI:15378"/>
        <dbReference type="ChEBI" id="CHEBI:59871"/>
        <dbReference type="ChEBI" id="CHEBI:78442"/>
        <dbReference type="ChEBI" id="CHEBI:79333"/>
        <dbReference type="EC" id="3.1.1.96"/>
    </reaction>
</comment>
<dbReference type="Gene3D" id="3.40.50.10700">
    <property type="entry name" value="AF0625-like"/>
    <property type="match status" value="1"/>
</dbReference>
<keyword evidence="1 4" id="KW-0479">Metal-binding</keyword>
<sequence>MTALAIVESRADRASVHICDRLRELADWETATDGSRPAAAGGGTVYRLDDVELRSFEALHLELERPADAFDCDPDLLVFASRHSGDTGPLLTGHVTGNFGPAEFGGADDAVAEAAPNALARLLEAFDEHAPDNYDVGLECTHHGPTDVGCPSLFAELGSDDEQWDDPEGAAAVARAILELRGVEPHRNRQLVGFGGNHYVPRFERIVRETPWAVGHVAADWALEAMGHPSAHRDVLEAAFDASGTDIAVLDGEWPVLEETLAELDCRLVTETWLREVGDRSLDLVADVESALGTVDDGIRFGDRRDAAFTVVDLPAELVDAAEGIDPDRVREIVETNAVAFTTENGGSRVGARVAIPDVGADDSTDDSALDSGGARETIVAELATVLEEKYDSVTREDDAVIAERSAFDPALALEAGVPEGPKFGALASGESVTVDGEPIKPERVRSRETVQFPIQSDRIER</sequence>
<dbReference type="AlphaFoldDB" id="A0A1G8WVE4"/>
<dbReference type="RefSeq" id="WP_090304111.1">
    <property type="nucleotide sequence ID" value="NZ_FNFE01000002.1"/>
</dbReference>
<dbReference type="STRING" id="1095776.SAMN04515672_1529"/>
<dbReference type="NCBIfam" id="NF011435">
    <property type="entry name" value="PRK14866.1-1"/>
    <property type="match status" value="1"/>
</dbReference>
<gene>
    <name evidence="4" type="primary">dtdA</name>
    <name evidence="6" type="ORF">SAMN04515672_1529</name>
</gene>
<evidence type="ECO:0000313" key="7">
    <source>
        <dbReference type="Proteomes" id="UP000198882"/>
    </source>
</evidence>
<dbReference type="InterPro" id="IPR007508">
    <property type="entry name" value="DtdA"/>
</dbReference>
<dbReference type="SUPFAM" id="SSF142535">
    <property type="entry name" value="AF0625-like"/>
    <property type="match status" value="1"/>
</dbReference>
<dbReference type="GO" id="GO:0051499">
    <property type="term" value="F:D-aminoacyl-tRNA deacylase activity"/>
    <property type="evidence" value="ECO:0007669"/>
    <property type="project" value="UniProtKB-UniRule"/>
</dbReference>
<dbReference type="EC" id="3.1.1.96" evidence="4"/>
<dbReference type="GO" id="GO:0106026">
    <property type="term" value="F:Gly-tRNA(Ala) deacylase activity"/>
    <property type="evidence" value="ECO:0007669"/>
    <property type="project" value="RHEA"/>
</dbReference>
<dbReference type="PANTHER" id="PTHR34667:SF1">
    <property type="entry name" value="D-AMINOACYL-TRNA DEACYLASE"/>
    <property type="match status" value="1"/>
</dbReference>
<name>A0A1G8WVE4_9EURY</name>
<keyword evidence="7" id="KW-1185">Reference proteome</keyword>
<comment type="similarity">
    <text evidence="4">Belongs to the DtdA deacylase family.</text>
</comment>
<comment type="subunit">
    <text evidence="4">Monomer.</text>
</comment>
<dbReference type="OrthoDB" id="9863at2157"/>
<evidence type="ECO:0000256" key="3">
    <source>
        <dbReference type="ARBA" id="ARBA00022833"/>
    </source>
</evidence>
<feature type="region of interest" description="Disordered" evidence="5">
    <location>
        <begin position="424"/>
        <end position="462"/>
    </location>
</feature>
<comment type="cofactor">
    <cofactor evidence="4">
        <name>Zn(2+)</name>
        <dbReference type="ChEBI" id="CHEBI:29105"/>
    </cofactor>
    <text evidence="4">Binds 2 Zn(2+) ions per subunit.</text>
</comment>
<dbReference type="Pfam" id="PF04414">
    <property type="entry name" value="tRNA_deacylase"/>
    <property type="match status" value="1"/>
</dbReference>
<reference evidence="7" key="1">
    <citation type="submission" date="2016-10" db="EMBL/GenBank/DDBJ databases">
        <authorList>
            <person name="Varghese N."/>
            <person name="Submissions S."/>
        </authorList>
    </citation>
    <scope>NUCLEOTIDE SEQUENCE [LARGE SCALE GENOMIC DNA]</scope>
    <source>
        <strain evidence="7">B4,CECT 8067,JCM 17497</strain>
    </source>
</reference>
<dbReference type="HAMAP" id="MF_00562">
    <property type="entry name" value="Deacylase_DtdA"/>
    <property type="match status" value="1"/>
</dbReference>
<protein>
    <recommendedName>
        <fullName evidence="4">D-aminoacyl-tRNA deacylase</fullName>
        <ecNumber evidence="4">3.1.1.96</ecNumber>
    </recommendedName>
</protein>
<dbReference type="InterPro" id="IPR018033">
    <property type="entry name" value="Deacylase_DtdA_archaea"/>
</dbReference>
<evidence type="ECO:0000256" key="4">
    <source>
        <dbReference type="HAMAP-Rule" id="MF_00562"/>
    </source>
</evidence>
<dbReference type="Gene3D" id="3.40.630.50">
    <property type="entry name" value="AF0625-like"/>
    <property type="match status" value="1"/>
</dbReference>
<accession>A0A1G8WVE4</accession>
<dbReference type="GO" id="GO:0019478">
    <property type="term" value="P:D-amino acid catabolic process"/>
    <property type="evidence" value="ECO:0007669"/>
    <property type="project" value="UniProtKB-UniRule"/>
</dbReference>
<dbReference type="GO" id="GO:0008270">
    <property type="term" value="F:zinc ion binding"/>
    <property type="evidence" value="ECO:0007669"/>
    <property type="project" value="UniProtKB-UniRule"/>
</dbReference>
<organism evidence="6 7">
    <name type="scientific">Natronorubrum texcoconense</name>
    <dbReference type="NCBI Taxonomy" id="1095776"/>
    <lineage>
        <taxon>Archaea</taxon>
        <taxon>Methanobacteriati</taxon>
        <taxon>Methanobacteriota</taxon>
        <taxon>Stenosarchaea group</taxon>
        <taxon>Halobacteria</taxon>
        <taxon>Halobacteriales</taxon>
        <taxon>Natrialbaceae</taxon>
        <taxon>Natronorubrum</taxon>
    </lineage>
</organism>
<evidence type="ECO:0000256" key="5">
    <source>
        <dbReference type="SAM" id="MobiDB-lite"/>
    </source>
</evidence>
<dbReference type="Proteomes" id="UP000198882">
    <property type="component" value="Unassembled WGS sequence"/>
</dbReference>
<proteinExistence type="inferred from homology"/>
<feature type="compositionally biased region" description="Basic and acidic residues" evidence="5">
    <location>
        <begin position="438"/>
        <end position="449"/>
    </location>
</feature>